<dbReference type="STRING" id="53326.A0A016WE11"/>
<accession>A0A016WE11</accession>
<feature type="transmembrane region" description="Helical" evidence="3">
    <location>
        <begin position="283"/>
        <end position="305"/>
    </location>
</feature>
<evidence type="ECO:0000313" key="5">
    <source>
        <dbReference type="Proteomes" id="UP000024635"/>
    </source>
</evidence>
<dbReference type="EMBL" id="JARK01000412">
    <property type="protein sequence ID" value="EYC37248.1"/>
    <property type="molecule type" value="Genomic_DNA"/>
</dbReference>
<keyword evidence="3" id="KW-1133">Transmembrane helix</keyword>
<name>A0A016WE11_9BILA</name>
<evidence type="ECO:0000256" key="2">
    <source>
        <dbReference type="SAM" id="MobiDB-lite"/>
    </source>
</evidence>
<evidence type="ECO:0000256" key="3">
    <source>
        <dbReference type="SAM" id="Phobius"/>
    </source>
</evidence>
<dbReference type="AlphaFoldDB" id="A0A016WE11"/>
<keyword evidence="5" id="KW-1185">Reference proteome</keyword>
<gene>
    <name evidence="4" type="primary">Acey_s0812.g2472</name>
    <name evidence="4" type="ORF">Y032_0812g2472</name>
</gene>
<keyword evidence="3" id="KW-0472">Membrane</keyword>
<feature type="region of interest" description="Disordered" evidence="2">
    <location>
        <begin position="244"/>
        <end position="265"/>
    </location>
</feature>
<organism evidence="4 5">
    <name type="scientific">Ancylostoma ceylanicum</name>
    <dbReference type="NCBI Taxonomy" id="53326"/>
    <lineage>
        <taxon>Eukaryota</taxon>
        <taxon>Metazoa</taxon>
        <taxon>Ecdysozoa</taxon>
        <taxon>Nematoda</taxon>
        <taxon>Chromadorea</taxon>
        <taxon>Rhabditida</taxon>
        <taxon>Rhabditina</taxon>
        <taxon>Rhabditomorpha</taxon>
        <taxon>Strongyloidea</taxon>
        <taxon>Ancylostomatidae</taxon>
        <taxon>Ancylostomatinae</taxon>
        <taxon>Ancylostoma</taxon>
    </lineage>
</organism>
<reference evidence="5" key="1">
    <citation type="journal article" date="2015" name="Nat. Genet.">
        <title>The genome and transcriptome of the zoonotic hookworm Ancylostoma ceylanicum identify infection-specific gene families.</title>
        <authorList>
            <person name="Schwarz E.M."/>
            <person name="Hu Y."/>
            <person name="Antoshechkin I."/>
            <person name="Miller M.M."/>
            <person name="Sternberg P.W."/>
            <person name="Aroian R.V."/>
        </authorList>
    </citation>
    <scope>NUCLEOTIDE SEQUENCE</scope>
    <source>
        <strain evidence="5">HY135</strain>
    </source>
</reference>
<evidence type="ECO:0000256" key="1">
    <source>
        <dbReference type="SAM" id="Coils"/>
    </source>
</evidence>
<dbReference type="Proteomes" id="UP000024635">
    <property type="component" value="Unassembled WGS sequence"/>
</dbReference>
<keyword evidence="1" id="KW-0175">Coiled coil</keyword>
<evidence type="ECO:0000313" key="4">
    <source>
        <dbReference type="EMBL" id="EYC37248.1"/>
    </source>
</evidence>
<dbReference type="OrthoDB" id="5835755at2759"/>
<keyword evidence="3" id="KW-0812">Transmembrane</keyword>
<proteinExistence type="predicted"/>
<comment type="caution">
    <text evidence="4">The sequence shown here is derived from an EMBL/GenBank/DDBJ whole genome shotgun (WGS) entry which is preliminary data.</text>
</comment>
<sequence>MENGNRILELTNKQREEQERQLQRMRQEKGQIEKVIENRERTHRNRIKQLEDQIAILRDQLDGERRRRRDFVDRSLVNDIGRLGGNVLGIRSYGDSNLDAILHGGSRSVGFLPRSTFASNPLTPPLGTSTPTHSRTLVDYRESTTSYSRRADDTGMEVIITSKSPHTDPPAVPHAGVTHKETAKESASIFISSSVYGGSVRDRDSVYGGVGSGGRDSVYGGRDSSFGRDSVREKDPSVVDIPLNRGESSMHSSVHSSHQGSKYDTLAPNRDDLTLSSNYGQTILHYFFVRLHVVLAMLSVLEAYLVSVSFSICNKAVRCQCHTWE</sequence>
<feature type="compositionally biased region" description="Low complexity" evidence="2">
    <location>
        <begin position="249"/>
        <end position="260"/>
    </location>
</feature>
<protein>
    <submittedName>
        <fullName evidence="4">Uncharacterized protein</fullName>
    </submittedName>
</protein>
<feature type="coiled-coil region" evidence="1">
    <location>
        <begin position="1"/>
        <end position="67"/>
    </location>
</feature>